<gene>
    <name evidence="1" type="ORF">DCW48_10640</name>
</gene>
<dbReference type="Proteomes" id="UP000264313">
    <property type="component" value="Unassembled WGS sequence"/>
</dbReference>
<evidence type="ECO:0000313" key="1">
    <source>
        <dbReference type="EMBL" id="HBA09937.1"/>
    </source>
</evidence>
<accession>A0A351RD16</accession>
<sequence length="106" mass="12271">MSDTFFISDKETFNQLAPTDKWEIVQELAQAIIDDQWVSIRGEMIEEMDGDFYPVLYGVYRLKFGEVCNYRDAGGIWDYEKPVSFLNLFTANLAEIEELSKALKAK</sequence>
<dbReference type="EMBL" id="DNAA01000249">
    <property type="protein sequence ID" value="HBA09937.1"/>
    <property type="molecule type" value="Genomic_DNA"/>
</dbReference>
<organism evidence="1 2">
    <name type="scientific">Methylotenera mobilis</name>
    <dbReference type="NCBI Taxonomy" id="359408"/>
    <lineage>
        <taxon>Bacteria</taxon>
        <taxon>Pseudomonadati</taxon>
        <taxon>Pseudomonadota</taxon>
        <taxon>Betaproteobacteria</taxon>
        <taxon>Nitrosomonadales</taxon>
        <taxon>Methylophilaceae</taxon>
        <taxon>Methylotenera</taxon>
    </lineage>
</organism>
<reference evidence="1 2" key="1">
    <citation type="journal article" date="2018" name="Nat. Biotechnol.">
        <title>A standardized bacterial taxonomy based on genome phylogeny substantially revises the tree of life.</title>
        <authorList>
            <person name="Parks D.H."/>
            <person name="Chuvochina M."/>
            <person name="Waite D.W."/>
            <person name="Rinke C."/>
            <person name="Skarshewski A."/>
            <person name="Chaumeil P.A."/>
            <person name="Hugenholtz P."/>
        </authorList>
    </citation>
    <scope>NUCLEOTIDE SEQUENCE [LARGE SCALE GENOMIC DNA]</scope>
    <source>
        <strain evidence="1">UBA9958</strain>
    </source>
</reference>
<name>A0A351RD16_9PROT</name>
<dbReference type="AlphaFoldDB" id="A0A351RD16"/>
<evidence type="ECO:0000313" key="2">
    <source>
        <dbReference type="Proteomes" id="UP000264313"/>
    </source>
</evidence>
<protein>
    <submittedName>
        <fullName evidence="1">Uncharacterized protein</fullName>
    </submittedName>
</protein>
<comment type="caution">
    <text evidence="1">The sequence shown here is derived from an EMBL/GenBank/DDBJ whole genome shotgun (WGS) entry which is preliminary data.</text>
</comment>
<proteinExistence type="predicted"/>